<keyword evidence="1" id="KW-0472">Membrane</keyword>
<name>A0ABZ1YPM7_9NOCA</name>
<evidence type="ECO:0000313" key="2">
    <source>
        <dbReference type="EMBL" id="WUV45058.1"/>
    </source>
</evidence>
<gene>
    <name evidence="2" type="ORF">OG563_39005</name>
</gene>
<dbReference type="Proteomes" id="UP001432062">
    <property type="component" value="Chromosome"/>
</dbReference>
<evidence type="ECO:0000313" key="3">
    <source>
        <dbReference type="Proteomes" id="UP001432062"/>
    </source>
</evidence>
<dbReference type="EMBL" id="CP109441">
    <property type="protein sequence ID" value="WUV45058.1"/>
    <property type="molecule type" value="Genomic_DNA"/>
</dbReference>
<feature type="transmembrane region" description="Helical" evidence="1">
    <location>
        <begin position="16"/>
        <end position="37"/>
    </location>
</feature>
<reference evidence="2" key="1">
    <citation type="submission" date="2022-10" db="EMBL/GenBank/DDBJ databases">
        <title>The complete genomes of actinobacterial strains from the NBC collection.</title>
        <authorList>
            <person name="Joergensen T.S."/>
            <person name="Alvarez Arevalo M."/>
            <person name="Sterndorff E.B."/>
            <person name="Faurdal D."/>
            <person name="Vuksanovic O."/>
            <person name="Mourched A.-S."/>
            <person name="Charusanti P."/>
            <person name="Shaw S."/>
            <person name="Blin K."/>
            <person name="Weber T."/>
        </authorList>
    </citation>
    <scope>NUCLEOTIDE SEQUENCE</scope>
    <source>
        <strain evidence="2">NBC_01482</strain>
    </source>
</reference>
<protein>
    <recommendedName>
        <fullName evidence="4">Vegetative cell wall protein gp1</fullName>
    </recommendedName>
</protein>
<organism evidence="2 3">
    <name type="scientific">Nocardia vinacea</name>
    <dbReference type="NCBI Taxonomy" id="96468"/>
    <lineage>
        <taxon>Bacteria</taxon>
        <taxon>Bacillati</taxon>
        <taxon>Actinomycetota</taxon>
        <taxon>Actinomycetes</taxon>
        <taxon>Mycobacteriales</taxon>
        <taxon>Nocardiaceae</taxon>
        <taxon>Nocardia</taxon>
    </lineage>
</organism>
<proteinExistence type="predicted"/>
<evidence type="ECO:0008006" key="4">
    <source>
        <dbReference type="Google" id="ProtNLM"/>
    </source>
</evidence>
<keyword evidence="1" id="KW-0812">Transmembrane</keyword>
<feature type="transmembrane region" description="Helical" evidence="1">
    <location>
        <begin position="67"/>
        <end position="88"/>
    </location>
</feature>
<evidence type="ECO:0000256" key="1">
    <source>
        <dbReference type="SAM" id="Phobius"/>
    </source>
</evidence>
<feature type="transmembrane region" description="Helical" evidence="1">
    <location>
        <begin position="215"/>
        <end position="238"/>
    </location>
</feature>
<keyword evidence="1" id="KW-1133">Transmembrane helix</keyword>
<keyword evidence="3" id="KW-1185">Reference proteome</keyword>
<dbReference type="RefSeq" id="WP_329408364.1">
    <property type="nucleotide sequence ID" value="NZ_CP109441.1"/>
</dbReference>
<sequence length="303" mass="32972">MNAFLGELGKKLAERWVTLLVVPGLLWVATVLVAVRLGHCHALDPRRLDGWVDEFVKSATGSQLTRVVVVAAGVLGFAAAAGLAASWLGRIVERLWTIPGRRRPARYLTNFRRERWQTAHEKVEEATRAALSGGAATAHAPDLPAAVAACRRISPVPADRPTWIGDRLRGLDIRVFARYRLDMSAAWPRLWFTMPEDARAELSAAHASYTGAARLFGWAALYLVVAAWWWPAVLIAAATATTAWVQARAATATLTDLAEAAVDLHGAELARKLGIACPDRLTSTIGEEVTKLLRKDETLNPPP</sequence>
<accession>A0ABZ1YPM7</accession>